<keyword evidence="2" id="KW-0489">Methyltransferase</keyword>
<reference evidence="2 3" key="1">
    <citation type="submission" date="2018-09" db="EMBL/GenBank/DDBJ databases">
        <title>Characterization of the phylogenetic diversity of five novel species belonging to the genus Bifidobacterium.</title>
        <authorList>
            <person name="Lugli G.A."/>
            <person name="Duranti S."/>
            <person name="Milani C."/>
        </authorList>
    </citation>
    <scope>NUCLEOTIDE SEQUENCE [LARGE SCALE GENOMIC DNA]</scope>
    <source>
        <strain evidence="2 3">2028B</strain>
    </source>
</reference>
<dbReference type="AlphaFoldDB" id="A0A430FFB8"/>
<dbReference type="InterPro" id="IPR052916">
    <property type="entry name" value="Type-I_RE_MTase_Subunit"/>
</dbReference>
<evidence type="ECO:0000313" key="2">
    <source>
        <dbReference type="EMBL" id="RSX51537.1"/>
    </source>
</evidence>
<sequence>MIKGIGSSASSPDINTLTSADIARMANVRPSAVSNWRNRANKNFPKPVDSKDGRPLFDYDQVAAWLTDNGIAFKDTRLEQAAWSFFDQWRNQADPLEMASLLLWAMCLNRMTQRFDMDDAWAKLLASIETEPMHAMDYCDHLVASLLQHIATTATSASAGTALSLALTRPEEVGSLRPGDLSELLRFTENLSSHGTDKANQLVSLILERSIISQGRMSGDFGRPNSSVSTLLAKLASAYLREQDHALGQQVTVYDSACGILESHLQFGKILSPSENPDGTDNTTPASRLALRCADIDRHTAVLAARRFVLAEETGVSLDIHIQDSLAQDPFPGVRSDIVMLEAPFGMRWEPNTADPRWKYGIPTKSNSSLAWIQDALAHLADDGRAFVVTSGGPLFSQGHEAEIRRSLLAAGCVEAIIALPGNLYVNTAIPTFIWVLSAPNASRDSIAMISLTEKDSRYRSLSDMPSWIRPALEWFAHGTVSKLLAVHSISIRNVRSVEILGKGRVSLLPADWLGSEPPSAASINRTYQSRLATLRTLRDQVSAALNTLDGFDAEIFDCSQANTIRLREIAMIRQGDYGGPESHNLPDEVIGAKDVRSHHLHANTSLPHNEEDGIVTQKNDILLAVGNRPSAMVDPEGGHYVHKNVHLVRLMDGQWIPDYVALMIEGKWNCGSAEFVLKRVRPTQLEIPVLPLPQQQRIVDYARAVETLNRQAELYKAQLDTVASAARYNAVIDTVKENSVKNGETR</sequence>
<dbReference type="PANTHER" id="PTHR42998:SF1">
    <property type="entry name" value="TYPE I RESTRICTION ENZYME HINDI METHYLASE SUBUNIT"/>
    <property type="match status" value="1"/>
</dbReference>
<evidence type="ECO:0000259" key="1">
    <source>
        <dbReference type="Pfam" id="PF02384"/>
    </source>
</evidence>
<name>A0A430FFB8_9BIFI</name>
<dbReference type="GO" id="GO:0008170">
    <property type="term" value="F:N-methyltransferase activity"/>
    <property type="evidence" value="ECO:0007669"/>
    <property type="project" value="InterPro"/>
</dbReference>
<accession>A0A430FFB8</accession>
<keyword evidence="2" id="KW-0808">Transferase</keyword>
<proteinExistence type="predicted"/>
<dbReference type="InterPro" id="IPR029063">
    <property type="entry name" value="SAM-dependent_MTases_sf"/>
</dbReference>
<evidence type="ECO:0000313" key="3">
    <source>
        <dbReference type="Proteomes" id="UP000288607"/>
    </source>
</evidence>
<dbReference type="Proteomes" id="UP000288607">
    <property type="component" value="Unassembled WGS sequence"/>
</dbReference>
<comment type="caution">
    <text evidence="2">The sequence shown here is derived from an EMBL/GenBank/DDBJ whole genome shotgun (WGS) entry which is preliminary data.</text>
</comment>
<dbReference type="Pfam" id="PF02384">
    <property type="entry name" value="N6_Mtase"/>
    <property type="match status" value="1"/>
</dbReference>
<gene>
    <name evidence="2" type="ORF">D2E23_0800</name>
</gene>
<dbReference type="SUPFAM" id="SSF53335">
    <property type="entry name" value="S-adenosyl-L-methionine-dependent methyltransferases"/>
    <property type="match status" value="1"/>
</dbReference>
<organism evidence="2 3">
    <name type="scientific">Bifidobacterium callimiconis</name>
    <dbReference type="NCBI Taxonomy" id="2306973"/>
    <lineage>
        <taxon>Bacteria</taxon>
        <taxon>Bacillati</taxon>
        <taxon>Actinomycetota</taxon>
        <taxon>Actinomycetes</taxon>
        <taxon>Bifidobacteriales</taxon>
        <taxon>Bifidobacteriaceae</taxon>
        <taxon>Bifidobacterium</taxon>
    </lineage>
</organism>
<dbReference type="InterPro" id="IPR003356">
    <property type="entry name" value="DNA_methylase_A-5"/>
</dbReference>
<dbReference type="RefSeq" id="WP_164520660.1">
    <property type="nucleotide sequence ID" value="NZ_QXGJ01000003.1"/>
</dbReference>
<dbReference type="GO" id="GO:0032259">
    <property type="term" value="P:methylation"/>
    <property type="evidence" value="ECO:0007669"/>
    <property type="project" value="UniProtKB-KW"/>
</dbReference>
<dbReference type="SUPFAM" id="SSF116734">
    <property type="entry name" value="DNA methylase specificity domain"/>
    <property type="match status" value="1"/>
</dbReference>
<protein>
    <submittedName>
        <fullName evidence="2">N-6 DNA Methylase</fullName>
    </submittedName>
</protein>
<dbReference type="Gene3D" id="3.40.50.150">
    <property type="entry name" value="Vaccinia Virus protein VP39"/>
    <property type="match status" value="1"/>
</dbReference>
<dbReference type="GO" id="GO:0003677">
    <property type="term" value="F:DNA binding"/>
    <property type="evidence" value="ECO:0007669"/>
    <property type="project" value="InterPro"/>
</dbReference>
<keyword evidence="3" id="KW-1185">Reference proteome</keyword>
<feature type="domain" description="DNA methylase adenine-specific" evidence="1">
    <location>
        <begin position="213"/>
        <end position="459"/>
    </location>
</feature>
<dbReference type="PANTHER" id="PTHR42998">
    <property type="entry name" value="TYPE I RESTRICTION ENZYME HINDVIIP M PROTEIN-RELATED"/>
    <property type="match status" value="1"/>
</dbReference>
<dbReference type="EMBL" id="QXGJ01000003">
    <property type="protein sequence ID" value="RSX51537.1"/>
    <property type="molecule type" value="Genomic_DNA"/>
</dbReference>